<dbReference type="RefSeq" id="WP_207353362.1">
    <property type="nucleotide sequence ID" value="NZ_CP071503.1"/>
</dbReference>
<name>A0ABX7QKY9_9GAMM</name>
<evidence type="ECO:0000313" key="4">
    <source>
        <dbReference type="Proteomes" id="UP000662770"/>
    </source>
</evidence>
<feature type="domain" description="4-oxalocrotonate tautomerase-like" evidence="2">
    <location>
        <begin position="2"/>
        <end position="52"/>
    </location>
</feature>
<accession>A0ABX7QKY9</accession>
<organism evidence="3 4">
    <name type="scientific">Shewanella avicenniae</name>
    <dbReference type="NCBI Taxonomy" id="2814294"/>
    <lineage>
        <taxon>Bacteria</taxon>
        <taxon>Pseudomonadati</taxon>
        <taxon>Pseudomonadota</taxon>
        <taxon>Gammaproteobacteria</taxon>
        <taxon>Alteromonadales</taxon>
        <taxon>Shewanellaceae</taxon>
        <taxon>Shewanella</taxon>
    </lineage>
</organism>
<proteinExistence type="predicted"/>
<dbReference type="GO" id="GO:0016853">
    <property type="term" value="F:isomerase activity"/>
    <property type="evidence" value="ECO:0007669"/>
    <property type="project" value="UniProtKB-KW"/>
</dbReference>
<keyword evidence="4" id="KW-1185">Reference proteome</keyword>
<dbReference type="Proteomes" id="UP000662770">
    <property type="component" value="Chromosome"/>
</dbReference>
<dbReference type="EC" id="5.3.2.-" evidence="3"/>
<protein>
    <submittedName>
        <fullName evidence="3">Tautomerase PptA</fullName>
        <ecNumber evidence="3">5.3.2.-</ecNumber>
    </submittedName>
</protein>
<sequence length="76" mass="8668">MPHVKVSFATRDLSTEQQQSFANDLVDVLKKHLSTTDDAISVEFEEVPSTQWKSSVYDPRIKPQLDSLVKKPGYEM</sequence>
<evidence type="ECO:0000256" key="1">
    <source>
        <dbReference type="ARBA" id="ARBA00023235"/>
    </source>
</evidence>
<keyword evidence="1 3" id="KW-0413">Isomerase</keyword>
<dbReference type="EMBL" id="CP071503">
    <property type="protein sequence ID" value="QSX32117.1"/>
    <property type="molecule type" value="Genomic_DNA"/>
</dbReference>
<dbReference type="Pfam" id="PF01361">
    <property type="entry name" value="Tautomerase"/>
    <property type="match status" value="1"/>
</dbReference>
<dbReference type="SUPFAM" id="SSF55331">
    <property type="entry name" value="Tautomerase/MIF"/>
    <property type="match status" value="1"/>
</dbReference>
<dbReference type="Gene3D" id="3.30.429.10">
    <property type="entry name" value="Macrophage Migration Inhibitory Factor"/>
    <property type="match status" value="1"/>
</dbReference>
<gene>
    <name evidence="3" type="primary">pptA</name>
    <name evidence="3" type="ORF">JYB87_09990</name>
</gene>
<evidence type="ECO:0000259" key="2">
    <source>
        <dbReference type="Pfam" id="PF01361"/>
    </source>
</evidence>
<dbReference type="InterPro" id="IPR004370">
    <property type="entry name" value="4-OT-like_dom"/>
</dbReference>
<reference evidence="3 4" key="1">
    <citation type="submission" date="2021-03" db="EMBL/GenBank/DDBJ databases">
        <title>Novel species identification of genus Shewanella.</title>
        <authorList>
            <person name="Liu G."/>
            <person name="Zhang Q."/>
        </authorList>
    </citation>
    <scope>NUCLEOTIDE SEQUENCE [LARGE SCALE GENOMIC DNA]</scope>
    <source>
        <strain evidence="3 4">FJAT-51800</strain>
    </source>
</reference>
<dbReference type="NCBIfam" id="NF002324">
    <property type="entry name" value="PRK01271.1"/>
    <property type="match status" value="1"/>
</dbReference>
<dbReference type="InterPro" id="IPR014347">
    <property type="entry name" value="Tautomerase/MIF_sf"/>
</dbReference>
<evidence type="ECO:0000313" key="3">
    <source>
        <dbReference type="EMBL" id="QSX32117.1"/>
    </source>
</evidence>